<keyword evidence="2" id="KW-1185">Reference proteome</keyword>
<evidence type="ECO:0000313" key="1">
    <source>
        <dbReference type="EMBL" id="KAA3483207.1"/>
    </source>
</evidence>
<gene>
    <name evidence="1" type="ORF">EPI10_005398</name>
</gene>
<dbReference type="Proteomes" id="UP000325315">
    <property type="component" value="Unassembled WGS sequence"/>
</dbReference>
<evidence type="ECO:0000313" key="2">
    <source>
        <dbReference type="Proteomes" id="UP000325315"/>
    </source>
</evidence>
<dbReference type="InterPro" id="IPR043128">
    <property type="entry name" value="Rev_trsase/Diguanyl_cyclase"/>
</dbReference>
<name>A0A5B6WQI5_9ROSI</name>
<accession>A0A5B6WQI5</accession>
<dbReference type="SUPFAM" id="SSF56672">
    <property type="entry name" value="DNA/RNA polymerases"/>
    <property type="match status" value="1"/>
</dbReference>
<dbReference type="OrthoDB" id="1194521at2759"/>
<dbReference type="EMBL" id="SMMG02000002">
    <property type="protein sequence ID" value="KAA3483207.1"/>
    <property type="molecule type" value="Genomic_DNA"/>
</dbReference>
<proteinExistence type="predicted"/>
<dbReference type="InterPro" id="IPR043502">
    <property type="entry name" value="DNA/RNA_pol_sf"/>
</dbReference>
<dbReference type="AlphaFoldDB" id="A0A5B6WQI5"/>
<dbReference type="Gene3D" id="3.30.70.270">
    <property type="match status" value="1"/>
</dbReference>
<reference evidence="2" key="1">
    <citation type="journal article" date="2019" name="Plant Biotechnol. J.">
        <title>Genome sequencing of the Australian wild diploid species Gossypium australe highlights disease resistance and delayed gland morphogenesis.</title>
        <authorList>
            <person name="Cai Y."/>
            <person name="Cai X."/>
            <person name="Wang Q."/>
            <person name="Wang P."/>
            <person name="Zhang Y."/>
            <person name="Cai C."/>
            <person name="Xu Y."/>
            <person name="Wang K."/>
            <person name="Zhou Z."/>
            <person name="Wang C."/>
            <person name="Geng S."/>
            <person name="Li B."/>
            <person name="Dong Q."/>
            <person name="Hou Y."/>
            <person name="Wang H."/>
            <person name="Ai P."/>
            <person name="Liu Z."/>
            <person name="Yi F."/>
            <person name="Sun M."/>
            <person name="An G."/>
            <person name="Cheng J."/>
            <person name="Zhang Y."/>
            <person name="Shi Q."/>
            <person name="Xie Y."/>
            <person name="Shi X."/>
            <person name="Chang Y."/>
            <person name="Huang F."/>
            <person name="Chen Y."/>
            <person name="Hong S."/>
            <person name="Mi L."/>
            <person name="Sun Q."/>
            <person name="Zhang L."/>
            <person name="Zhou B."/>
            <person name="Peng R."/>
            <person name="Zhang X."/>
            <person name="Liu F."/>
        </authorList>
    </citation>
    <scope>NUCLEOTIDE SEQUENCE [LARGE SCALE GENOMIC DNA]</scope>
    <source>
        <strain evidence="2">cv. PA1801</strain>
    </source>
</reference>
<sequence length="187" mass="21725">MDEFSLFGDTFKDCLKNLELVLCRYEETNLVLNWEKCHSMVSGGIVLGHKILQQGIAVDKEKIKVIEKLPPPSIVKEHNRSFNFDEQCLQAFEELKKWLVTSPIVIALGNEDGNIQCIQDDFPNEQLLVAMSDIVNFLVTGLLPPDLTNQRRRIFLHDAKQYYWDEPFLFKHCADQIIWRCVLDDEI</sequence>
<protein>
    <submittedName>
        <fullName evidence="1">DNA/RNA polymerases superfamily protein</fullName>
    </submittedName>
</protein>
<organism evidence="1 2">
    <name type="scientific">Gossypium australe</name>
    <dbReference type="NCBI Taxonomy" id="47621"/>
    <lineage>
        <taxon>Eukaryota</taxon>
        <taxon>Viridiplantae</taxon>
        <taxon>Streptophyta</taxon>
        <taxon>Embryophyta</taxon>
        <taxon>Tracheophyta</taxon>
        <taxon>Spermatophyta</taxon>
        <taxon>Magnoliopsida</taxon>
        <taxon>eudicotyledons</taxon>
        <taxon>Gunneridae</taxon>
        <taxon>Pentapetalae</taxon>
        <taxon>rosids</taxon>
        <taxon>malvids</taxon>
        <taxon>Malvales</taxon>
        <taxon>Malvaceae</taxon>
        <taxon>Malvoideae</taxon>
        <taxon>Gossypium</taxon>
    </lineage>
</organism>
<comment type="caution">
    <text evidence="1">The sequence shown here is derived from an EMBL/GenBank/DDBJ whole genome shotgun (WGS) entry which is preliminary data.</text>
</comment>